<evidence type="ECO:0000256" key="1">
    <source>
        <dbReference type="PROSITE-ProRule" id="PRU00047"/>
    </source>
</evidence>
<feature type="region of interest" description="Disordered" evidence="2">
    <location>
        <begin position="174"/>
        <end position="193"/>
    </location>
</feature>
<dbReference type="GO" id="GO:0003676">
    <property type="term" value="F:nucleic acid binding"/>
    <property type="evidence" value="ECO:0007669"/>
    <property type="project" value="InterPro"/>
</dbReference>
<keyword evidence="1" id="KW-0863">Zinc-finger</keyword>
<dbReference type="GO" id="GO:0008270">
    <property type="term" value="F:zinc ion binding"/>
    <property type="evidence" value="ECO:0007669"/>
    <property type="project" value="UniProtKB-KW"/>
</dbReference>
<dbReference type="Pfam" id="PF02023">
    <property type="entry name" value="SCAN"/>
    <property type="match status" value="1"/>
</dbReference>
<dbReference type="PROSITE" id="PS50158">
    <property type="entry name" value="ZF_CCHC"/>
    <property type="match status" value="1"/>
</dbReference>
<dbReference type="SUPFAM" id="SSF47353">
    <property type="entry name" value="Retrovirus capsid dimerization domain-like"/>
    <property type="match status" value="1"/>
</dbReference>
<dbReference type="InterPro" id="IPR036875">
    <property type="entry name" value="Znf_CCHC_sf"/>
</dbReference>
<evidence type="ECO:0000256" key="2">
    <source>
        <dbReference type="SAM" id="MobiDB-lite"/>
    </source>
</evidence>
<dbReference type="SUPFAM" id="SSF57756">
    <property type="entry name" value="Retrovirus zinc finger-like domains"/>
    <property type="match status" value="1"/>
</dbReference>
<sequence>LMAHFDDKRDDLDAYLHRFERIAVGQRWDKSEWATALSLCLVGEALTVFGRMPASESTDYDKVKKTLLQRFRLTAEGFRERFRGSKPSDAETAKQFASRLSNYFERWLEMAEVEKSYEGVKDLMVAEQFLSCCHPRLAVFLKERKLKIVEELTEYADQFMEAQGHRNLSKVKEDVGRSSDADAAKRGVQSGTSKNPPRCFLCNRIGHRAADCRFGGNRGQTQLICQNCNRRGHRAEGGFQRVWHACISAGKKYLYMYVLCCSLCACCVNCAVSCDFCVCVFVHITRVSSFPS</sequence>
<reference evidence="4" key="1">
    <citation type="submission" date="2016-09" db="EMBL/GenBank/DDBJ databases">
        <authorList>
            <person name="Capua I."/>
            <person name="De Benedictis P."/>
            <person name="Joannis T."/>
            <person name="Lombin L.H."/>
            <person name="Cattoli G."/>
        </authorList>
    </citation>
    <scope>NUCLEOTIDE SEQUENCE</scope>
</reference>
<feature type="non-terminal residue" evidence="4">
    <location>
        <position position="1"/>
    </location>
</feature>
<dbReference type="InterPro" id="IPR038269">
    <property type="entry name" value="SCAN_sf"/>
</dbReference>
<dbReference type="Gene3D" id="4.10.60.10">
    <property type="entry name" value="Zinc finger, CCHC-type"/>
    <property type="match status" value="1"/>
</dbReference>
<evidence type="ECO:0000313" key="4">
    <source>
        <dbReference type="EMBL" id="JAT99827.1"/>
    </source>
</evidence>
<dbReference type="PANTHER" id="PTHR46888">
    <property type="entry name" value="ZINC KNUCKLE DOMAINCONTAINING PROTEIN-RELATED"/>
    <property type="match status" value="1"/>
</dbReference>
<reference evidence="4" key="2">
    <citation type="journal article" date="2017" name="Front. Cell. Infect. Microbiol.">
        <title>Analysis of the Salivary Gland Transcriptome of Unfed and Partially Fed Amblyomma sculptum Ticks and Descriptive Proteome of the Saliva.</title>
        <authorList>
            <person name="Esteves E."/>
            <person name="Maruyama S.R."/>
            <person name="Kawahara R."/>
            <person name="Fujita A."/>
            <person name="Martins L.A."/>
            <person name="Righi A.A."/>
            <person name="Costa F.B."/>
            <person name="Palmisano G."/>
            <person name="Labruna M.B."/>
            <person name="Sa-Nunes A."/>
            <person name="Ribeiro J.M.C."/>
            <person name="Fogaca A.C."/>
        </authorList>
    </citation>
    <scope>NUCLEOTIDE SEQUENCE</scope>
</reference>
<feature type="compositionally biased region" description="Basic and acidic residues" evidence="2">
    <location>
        <begin position="174"/>
        <end position="185"/>
    </location>
</feature>
<feature type="domain" description="CCHC-type" evidence="3">
    <location>
        <begin position="198"/>
        <end position="213"/>
    </location>
</feature>
<dbReference type="Pfam" id="PF00098">
    <property type="entry name" value="zf-CCHC"/>
    <property type="match status" value="1"/>
</dbReference>
<dbReference type="InterPro" id="IPR001878">
    <property type="entry name" value="Znf_CCHC"/>
</dbReference>
<proteinExistence type="evidence at transcript level"/>
<dbReference type="Gene3D" id="1.10.4020.10">
    <property type="entry name" value="DNA breaking-rejoining enzymes"/>
    <property type="match status" value="1"/>
</dbReference>
<evidence type="ECO:0000259" key="3">
    <source>
        <dbReference type="PROSITE" id="PS50158"/>
    </source>
</evidence>
<organism evidence="4">
    <name type="scientific">Amblyomma sculptum</name>
    <name type="common">Tick</name>
    <dbReference type="NCBI Taxonomy" id="1581419"/>
    <lineage>
        <taxon>Eukaryota</taxon>
        <taxon>Metazoa</taxon>
        <taxon>Ecdysozoa</taxon>
        <taxon>Arthropoda</taxon>
        <taxon>Chelicerata</taxon>
        <taxon>Arachnida</taxon>
        <taxon>Acari</taxon>
        <taxon>Parasitiformes</taxon>
        <taxon>Ixodida</taxon>
        <taxon>Ixodoidea</taxon>
        <taxon>Ixodidae</taxon>
        <taxon>Amblyomminae</taxon>
        <taxon>Amblyomma</taxon>
    </lineage>
</organism>
<accession>A0A1E1XKI2</accession>
<dbReference type="PANTHER" id="PTHR46888:SF1">
    <property type="entry name" value="RIBONUCLEASE H"/>
    <property type="match status" value="1"/>
</dbReference>
<dbReference type="InterPro" id="IPR003309">
    <property type="entry name" value="SCAN_dom"/>
</dbReference>
<protein>
    <recommendedName>
        <fullName evidence="3">CCHC-type domain-containing protein</fullName>
    </recommendedName>
</protein>
<keyword evidence="1" id="KW-0862">Zinc</keyword>
<name>A0A1E1XKI2_AMBSC</name>
<dbReference type="EMBL" id="GFAA01003607">
    <property type="protein sequence ID" value="JAT99827.1"/>
    <property type="molecule type" value="mRNA"/>
</dbReference>
<keyword evidence="1" id="KW-0479">Metal-binding</keyword>
<dbReference type="AlphaFoldDB" id="A0A1E1XKI2"/>